<accession>A0A369J0Z4</accession>
<comment type="caution">
    <text evidence="2">The sequence shown here is derived from an EMBL/GenBank/DDBJ whole genome shotgun (WGS) entry which is preliminary data.</text>
</comment>
<feature type="region of interest" description="Disordered" evidence="1">
    <location>
        <begin position="33"/>
        <end position="56"/>
    </location>
</feature>
<dbReference type="AlphaFoldDB" id="A0A369J0Z4"/>
<name>A0A369J0Z4_HYPMA</name>
<reference evidence="2" key="1">
    <citation type="submission" date="2018-04" db="EMBL/GenBank/DDBJ databases">
        <title>Whole genome sequencing of Hypsizygus marmoreus.</title>
        <authorList>
            <person name="Choi I.-G."/>
            <person name="Min B."/>
            <person name="Kim J.-G."/>
            <person name="Kim S."/>
            <person name="Oh Y.-L."/>
            <person name="Kong W.-S."/>
            <person name="Park H."/>
            <person name="Jeong J."/>
            <person name="Song E.-S."/>
        </authorList>
    </citation>
    <scope>NUCLEOTIDE SEQUENCE [LARGE SCALE GENOMIC DNA]</scope>
    <source>
        <strain evidence="2">51987-8</strain>
    </source>
</reference>
<organism evidence="2 3">
    <name type="scientific">Hypsizygus marmoreus</name>
    <name type="common">White beech mushroom</name>
    <name type="synonym">Agaricus marmoreus</name>
    <dbReference type="NCBI Taxonomy" id="39966"/>
    <lineage>
        <taxon>Eukaryota</taxon>
        <taxon>Fungi</taxon>
        <taxon>Dikarya</taxon>
        <taxon>Basidiomycota</taxon>
        <taxon>Agaricomycotina</taxon>
        <taxon>Agaricomycetes</taxon>
        <taxon>Agaricomycetidae</taxon>
        <taxon>Agaricales</taxon>
        <taxon>Tricholomatineae</taxon>
        <taxon>Lyophyllaceae</taxon>
        <taxon>Hypsizygus</taxon>
    </lineage>
</organism>
<gene>
    <name evidence="2" type="ORF">Hypma_005429</name>
</gene>
<evidence type="ECO:0000256" key="1">
    <source>
        <dbReference type="SAM" id="MobiDB-lite"/>
    </source>
</evidence>
<sequence>MSTEMGRGFFLYRDMPVVYINVRHGFVKPTLVRKRKKGHKQDENVVRKGPQTPPITMLDEHMRRAGRLTGEWDESSLLVAASE</sequence>
<evidence type="ECO:0000313" key="2">
    <source>
        <dbReference type="EMBL" id="RDB15062.1"/>
    </source>
</evidence>
<protein>
    <submittedName>
        <fullName evidence="2">Uncharacterized protein</fullName>
    </submittedName>
</protein>
<evidence type="ECO:0000313" key="3">
    <source>
        <dbReference type="Proteomes" id="UP000076154"/>
    </source>
</evidence>
<keyword evidence="3" id="KW-1185">Reference proteome</keyword>
<dbReference type="InParanoid" id="A0A369J0Z4"/>
<proteinExistence type="predicted"/>
<dbReference type="Proteomes" id="UP000076154">
    <property type="component" value="Unassembled WGS sequence"/>
</dbReference>
<dbReference type="EMBL" id="LUEZ02000223">
    <property type="protein sequence ID" value="RDB15062.1"/>
    <property type="molecule type" value="Genomic_DNA"/>
</dbReference>